<keyword evidence="2" id="KW-1185">Reference proteome</keyword>
<organism evidence="1 2">
    <name type="scientific">Pycnococcus provasolii</name>
    <dbReference type="NCBI Taxonomy" id="41880"/>
    <lineage>
        <taxon>Eukaryota</taxon>
        <taxon>Viridiplantae</taxon>
        <taxon>Chlorophyta</taxon>
        <taxon>Pseudoscourfieldiophyceae</taxon>
        <taxon>Pseudoscourfieldiales</taxon>
        <taxon>Pycnococcaceae</taxon>
        <taxon>Pycnococcus</taxon>
    </lineage>
</organism>
<sequence length="608" mass="64941">MATFVDCATFPVEETATFSIVAVDLQTSITGCAATSCIGSRSIDVVCGGTPPSVVAAQALLGEYTVFPCYVSVGLPQEVCNGGPSSRNPQVFSIDTSSAATCRVSCCSLQFLKLPPGERRRQIEQEFSKMFASHDVYFRWASKAWKECNDSAEGAPPSRGIFHTPSFASSASDWPLRDALAEALERGDTPEEAVTAIIAPGRDWLWGGAESRQYTACDKTGCSSFQGRSCWANPRCDRCEVDDDDVEQRQQHLQFNVASRADMRDPLQLHLAGYTLLGEENQTMVVETATNTASTDNIPPYSRVPIADTNGVRRCWPFVFAGAMHGAAISANDTAVTTNNTKSSSFTTATTQHDALPLKTIRRMATTGGVGTTQWIWQQSDDDEQPPSPGLHNTKTTSSATTIIVHLDKKPRYLFSVQGNTLTSKNILERAADAFGSYSPPPLIASSPSNATINPTCEMALRLLAALRAGAGKDTTTSATQSFVEGDVRCVTKRGVAGNSASLRVMPGAVAGNEDVEEEEPVRFDAAFPPHAARADALASLSRAVQGWADATCTGKTTTNDGLRSSASVDQTANPFFFTQIGQTVSSIWQSTSTAFAQFVAAGRPADP</sequence>
<protein>
    <submittedName>
        <fullName evidence="1">Uncharacterized protein</fullName>
    </submittedName>
</protein>
<proteinExistence type="predicted"/>
<accession>A0A830HEK9</accession>
<reference evidence="1" key="1">
    <citation type="submission" date="2020-10" db="EMBL/GenBank/DDBJ databases">
        <title>Unveiling of a novel bifunctional photoreceptor, Dualchrome1, isolated from a cosmopolitan green alga.</title>
        <authorList>
            <person name="Suzuki S."/>
            <person name="Kawachi M."/>
        </authorList>
    </citation>
    <scope>NUCLEOTIDE SEQUENCE</scope>
    <source>
        <strain evidence="1">NIES 2893</strain>
    </source>
</reference>
<evidence type="ECO:0000313" key="1">
    <source>
        <dbReference type="EMBL" id="GHP03769.1"/>
    </source>
</evidence>
<comment type="caution">
    <text evidence="1">The sequence shown here is derived from an EMBL/GenBank/DDBJ whole genome shotgun (WGS) entry which is preliminary data.</text>
</comment>
<dbReference type="AlphaFoldDB" id="A0A830HEK9"/>
<dbReference type="InterPro" id="IPR029055">
    <property type="entry name" value="Ntn_hydrolases_N"/>
</dbReference>
<dbReference type="EMBL" id="BNJQ01000006">
    <property type="protein sequence ID" value="GHP03769.1"/>
    <property type="molecule type" value="Genomic_DNA"/>
</dbReference>
<gene>
    <name evidence="1" type="ORF">PPROV_000252400</name>
</gene>
<evidence type="ECO:0000313" key="2">
    <source>
        <dbReference type="Proteomes" id="UP000660262"/>
    </source>
</evidence>
<dbReference type="Gene3D" id="3.60.20.10">
    <property type="entry name" value="Glutamine Phosphoribosylpyrophosphate, subunit 1, domain 1"/>
    <property type="match status" value="1"/>
</dbReference>
<name>A0A830HEK9_9CHLO</name>
<dbReference type="Proteomes" id="UP000660262">
    <property type="component" value="Unassembled WGS sequence"/>
</dbReference>